<proteinExistence type="predicted"/>
<sequence length="61" mass="6434">MSGGICMSIMANQASKLKKKDAYLANLSQEKSTPKWTGLGDRKAESSMSGLGSGPRGIVFL</sequence>
<name>A0A540N312_MALBA</name>
<protein>
    <submittedName>
        <fullName evidence="2">Uncharacterized protein</fullName>
    </submittedName>
</protein>
<evidence type="ECO:0000313" key="3">
    <source>
        <dbReference type="Proteomes" id="UP000315295"/>
    </source>
</evidence>
<comment type="caution">
    <text evidence="2">The sequence shown here is derived from an EMBL/GenBank/DDBJ whole genome shotgun (WGS) entry which is preliminary data.</text>
</comment>
<feature type="region of interest" description="Disordered" evidence="1">
    <location>
        <begin position="33"/>
        <end position="61"/>
    </location>
</feature>
<accession>A0A540N312</accession>
<evidence type="ECO:0000256" key="1">
    <source>
        <dbReference type="SAM" id="MobiDB-lite"/>
    </source>
</evidence>
<reference evidence="2 3" key="1">
    <citation type="journal article" date="2019" name="G3 (Bethesda)">
        <title>Sequencing of a Wild Apple (Malus baccata) Genome Unravels the Differences Between Cultivated and Wild Apple Species Regarding Disease Resistance and Cold Tolerance.</title>
        <authorList>
            <person name="Chen X."/>
        </authorList>
    </citation>
    <scope>NUCLEOTIDE SEQUENCE [LARGE SCALE GENOMIC DNA]</scope>
    <source>
        <strain evidence="3">cv. Shandingzi</strain>
        <tissue evidence="2">Leaves</tissue>
    </source>
</reference>
<evidence type="ECO:0000313" key="2">
    <source>
        <dbReference type="EMBL" id="TQE05447.1"/>
    </source>
</evidence>
<keyword evidence="3" id="KW-1185">Reference proteome</keyword>
<dbReference type="AlphaFoldDB" id="A0A540N312"/>
<dbReference type="EMBL" id="VIEB01000122">
    <property type="protein sequence ID" value="TQE05447.1"/>
    <property type="molecule type" value="Genomic_DNA"/>
</dbReference>
<gene>
    <name evidence="2" type="ORF">C1H46_008949</name>
</gene>
<dbReference type="Proteomes" id="UP000315295">
    <property type="component" value="Unassembled WGS sequence"/>
</dbReference>
<organism evidence="2 3">
    <name type="scientific">Malus baccata</name>
    <name type="common">Siberian crab apple</name>
    <name type="synonym">Pyrus baccata</name>
    <dbReference type="NCBI Taxonomy" id="106549"/>
    <lineage>
        <taxon>Eukaryota</taxon>
        <taxon>Viridiplantae</taxon>
        <taxon>Streptophyta</taxon>
        <taxon>Embryophyta</taxon>
        <taxon>Tracheophyta</taxon>
        <taxon>Spermatophyta</taxon>
        <taxon>Magnoliopsida</taxon>
        <taxon>eudicotyledons</taxon>
        <taxon>Gunneridae</taxon>
        <taxon>Pentapetalae</taxon>
        <taxon>rosids</taxon>
        <taxon>fabids</taxon>
        <taxon>Rosales</taxon>
        <taxon>Rosaceae</taxon>
        <taxon>Amygdaloideae</taxon>
        <taxon>Maleae</taxon>
        <taxon>Malus</taxon>
    </lineage>
</organism>